<dbReference type="EMBL" id="AP017380">
    <property type="protein sequence ID" value="BAU77548.1"/>
    <property type="molecule type" value="Genomic_DNA"/>
</dbReference>
<evidence type="ECO:0000313" key="1">
    <source>
        <dbReference type="EMBL" id="BAU77548.1"/>
    </source>
</evidence>
<accession>A0A143SZL0</accession>
<name>A0A143SZL0_STRAW</name>
<geneLocation type="plasmid" evidence="1">
    <name>SAP2</name>
</geneLocation>
<reference evidence="1" key="1">
    <citation type="submission" date="2016-03" db="EMBL/GenBank/DDBJ databases">
        <title>Complete sequence of the second linear plasmid SAP2 of Streptomyces avermitilis.</title>
        <authorList>
            <person name="Ikeda H."/>
        </authorList>
    </citation>
    <scope>NUCLEOTIDE SEQUENCE</scope>
    <source>
        <strain evidence="1">MA-4680</strain>
        <plasmid evidence="1">SAP2</plasmid>
    </source>
</reference>
<protein>
    <submittedName>
        <fullName evidence="1">Uncharacterized protein</fullName>
    </submittedName>
</protein>
<proteinExistence type="predicted"/>
<sequence length="117" mass="12797">MRQTVELSLTAALILRMVHAGFLPPAGRVMSWPMYAWSTAVIVSIEVAQDASPSGERVEVNLYQDIPRGEFLVGPDQLDDYVQFLRERYALVTCSGVAYGPFGERKVGIVAGHVAVS</sequence>
<gene>
    <name evidence="1" type="ORF">SAVERM_2p104</name>
</gene>
<dbReference type="AlphaFoldDB" id="A0A143SZL0"/>
<organism evidence="1">
    <name type="scientific">Streptomyces avermitilis (strain ATCC 31267 / DSM 46492 / JCM 5070 / NBRC 14893 / NCIMB 12804 / NRRL 8165 / MA-4680)</name>
    <dbReference type="NCBI Taxonomy" id="227882"/>
    <lineage>
        <taxon>Bacteria</taxon>
        <taxon>Bacillati</taxon>
        <taxon>Actinomycetota</taxon>
        <taxon>Actinomycetes</taxon>
        <taxon>Kitasatosporales</taxon>
        <taxon>Streptomycetaceae</taxon>
        <taxon>Streptomyces</taxon>
    </lineage>
</organism>
<dbReference type="RefSeq" id="WP_037652515.1">
    <property type="nucleotide sequence ID" value="NZ_BAVY01000055.1"/>
</dbReference>
<keyword evidence="1" id="KW-0614">Plasmid</keyword>